<evidence type="ECO:0000256" key="4">
    <source>
        <dbReference type="ARBA" id="ARBA00023125"/>
    </source>
</evidence>
<dbReference type="InterPro" id="IPR036388">
    <property type="entry name" value="WH-like_DNA-bd_sf"/>
</dbReference>
<evidence type="ECO:0000256" key="1">
    <source>
        <dbReference type="ARBA" id="ARBA00010641"/>
    </source>
</evidence>
<dbReference type="Proteomes" id="UP000215244">
    <property type="component" value="Chromosome"/>
</dbReference>
<evidence type="ECO:0000259" key="7">
    <source>
        <dbReference type="Pfam" id="PF04542"/>
    </source>
</evidence>
<dbReference type="Pfam" id="PF08281">
    <property type="entry name" value="Sigma70_r4_2"/>
    <property type="match status" value="1"/>
</dbReference>
<keyword evidence="3 6" id="KW-0731">Sigma factor</keyword>
<evidence type="ECO:0000256" key="5">
    <source>
        <dbReference type="ARBA" id="ARBA00023163"/>
    </source>
</evidence>
<organism evidence="9 10">
    <name type="scientific">Maribacter cobaltidurans</name>
    <dbReference type="NCBI Taxonomy" id="1178778"/>
    <lineage>
        <taxon>Bacteria</taxon>
        <taxon>Pseudomonadati</taxon>
        <taxon>Bacteroidota</taxon>
        <taxon>Flavobacteriia</taxon>
        <taxon>Flavobacteriales</taxon>
        <taxon>Flavobacteriaceae</taxon>
        <taxon>Maribacter</taxon>
    </lineage>
</organism>
<keyword evidence="5 6" id="KW-0804">Transcription</keyword>
<reference evidence="9 10" key="1">
    <citation type="submission" date="2017-08" db="EMBL/GenBank/DDBJ databases">
        <title>The complete genome sequence of Maribacter sp. B1, isolated from deep-sea sediment.</title>
        <authorList>
            <person name="Wu Y.-H."/>
            <person name="Cheng H."/>
            <person name="Xu X.-W."/>
        </authorList>
    </citation>
    <scope>NUCLEOTIDE SEQUENCE [LARGE SCALE GENOMIC DNA]</scope>
    <source>
        <strain evidence="9 10">B1</strain>
    </source>
</reference>
<dbReference type="OrthoDB" id="1160671at2"/>
<dbReference type="EMBL" id="CP022957">
    <property type="protein sequence ID" value="ASV32167.1"/>
    <property type="molecule type" value="Genomic_DNA"/>
</dbReference>
<proteinExistence type="inferred from homology"/>
<keyword evidence="4 6" id="KW-0238">DNA-binding</keyword>
<dbReference type="KEGG" id="marb:CJ263_19145"/>
<dbReference type="InterPro" id="IPR007627">
    <property type="entry name" value="RNA_pol_sigma70_r2"/>
</dbReference>
<dbReference type="PANTHER" id="PTHR43133:SF51">
    <property type="entry name" value="RNA POLYMERASE SIGMA FACTOR"/>
    <property type="match status" value="1"/>
</dbReference>
<evidence type="ECO:0000313" key="10">
    <source>
        <dbReference type="Proteomes" id="UP000215244"/>
    </source>
</evidence>
<dbReference type="InterPro" id="IPR039425">
    <property type="entry name" value="RNA_pol_sigma-70-like"/>
</dbReference>
<dbReference type="SUPFAM" id="SSF88946">
    <property type="entry name" value="Sigma2 domain of RNA polymerase sigma factors"/>
    <property type="match status" value="1"/>
</dbReference>
<evidence type="ECO:0000256" key="6">
    <source>
        <dbReference type="RuleBase" id="RU000716"/>
    </source>
</evidence>
<dbReference type="InterPro" id="IPR013249">
    <property type="entry name" value="RNA_pol_sigma70_r4_t2"/>
</dbReference>
<feature type="domain" description="RNA polymerase sigma factor 70 region 4 type 2" evidence="8">
    <location>
        <begin position="159"/>
        <end position="208"/>
    </location>
</feature>
<dbReference type="GO" id="GO:0016987">
    <property type="term" value="F:sigma factor activity"/>
    <property type="evidence" value="ECO:0007669"/>
    <property type="project" value="UniProtKB-KW"/>
</dbReference>
<dbReference type="InterPro" id="IPR013324">
    <property type="entry name" value="RNA_pol_sigma_r3/r4-like"/>
</dbReference>
<dbReference type="AlphaFoldDB" id="A0A223VA66"/>
<sequence length="215" mass="25150">MGCTLYLFFNFFCPKCNPFFFPLSFNSTIRHQPNYVETDIRFTHQSLVERSKAGHSSSQYELYSLYVDAMYNVGLRFLGNKEDAEDIVQDSFVDAFRNLERFKYESSFGAWLKRIVINKSINHLKAKRIDLVPMEQHAFHLSQEEETMENEAVDIKKVKQGIAQLPDGYKQIINLYLVEGYDHVEIAEILDITTSTSKSQYHRAKRKLLEIVKEL</sequence>
<accession>A0A223VA66</accession>
<dbReference type="InterPro" id="IPR014284">
    <property type="entry name" value="RNA_pol_sigma-70_dom"/>
</dbReference>
<evidence type="ECO:0000313" key="9">
    <source>
        <dbReference type="EMBL" id="ASV32167.1"/>
    </source>
</evidence>
<dbReference type="InterPro" id="IPR013325">
    <property type="entry name" value="RNA_pol_sigma_r2"/>
</dbReference>
<name>A0A223VA66_9FLAO</name>
<evidence type="ECO:0000259" key="8">
    <source>
        <dbReference type="Pfam" id="PF08281"/>
    </source>
</evidence>
<keyword evidence="10" id="KW-1185">Reference proteome</keyword>
<dbReference type="Pfam" id="PF04542">
    <property type="entry name" value="Sigma70_r2"/>
    <property type="match status" value="1"/>
</dbReference>
<protein>
    <recommendedName>
        <fullName evidence="6">RNA polymerase sigma factor</fullName>
    </recommendedName>
</protein>
<dbReference type="Gene3D" id="1.10.10.10">
    <property type="entry name" value="Winged helix-like DNA-binding domain superfamily/Winged helix DNA-binding domain"/>
    <property type="match status" value="1"/>
</dbReference>
<keyword evidence="2 6" id="KW-0805">Transcription regulation</keyword>
<comment type="similarity">
    <text evidence="1 6">Belongs to the sigma-70 factor family. ECF subfamily.</text>
</comment>
<dbReference type="PROSITE" id="PS01063">
    <property type="entry name" value="SIGMA70_ECF"/>
    <property type="match status" value="1"/>
</dbReference>
<dbReference type="InterPro" id="IPR000838">
    <property type="entry name" value="RNA_pol_sigma70_ECF_CS"/>
</dbReference>
<dbReference type="CDD" id="cd06171">
    <property type="entry name" value="Sigma70_r4"/>
    <property type="match status" value="1"/>
</dbReference>
<dbReference type="GO" id="GO:0003677">
    <property type="term" value="F:DNA binding"/>
    <property type="evidence" value="ECO:0007669"/>
    <property type="project" value="UniProtKB-KW"/>
</dbReference>
<dbReference type="PANTHER" id="PTHR43133">
    <property type="entry name" value="RNA POLYMERASE ECF-TYPE SIGMA FACTO"/>
    <property type="match status" value="1"/>
</dbReference>
<evidence type="ECO:0000256" key="3">
    <source>
        <dbReference type="ARBA" id="ARBA00023082"/>
    </source>
</evidence>
<gene>
    <name evidence="9" type="ORF">CJ263_19145</name>
</gene>
<evidence type="ECO:0000256" key="2">
    <source>
        <dbReference type="ARBA" id="ARBA00023015"/>
    </source>
</evidence>
<dbReference type="GO" id="GO:0006352">
    <property type="term" value="P:DNA-templated transcription initiation"/>
    <property type="evidence" value="ECO:0007669"/>
    <property type="project" value="InterPro"/>
</dbReference>
<dbReference type="SUPFAM" id="SSF88659">
    <property type="entry name" value="Sigma3 and sigma4 domains of RNA polymerase sigma factors"/>
    <property type="match status" value="1"/>
</dbReference>
<dbReference type="Gene3D" id="1.10.1740.10">
    <property type="match status" value="1"/>
</dbReference>
<feature type="domain" description="RNA polymerase sigma-70 region 2" evidence="7">
    <location>
        <begin position="62"/>
        <end position="128"/>
    </location>
</feature>
<dbReference type="NCBIfam" id="TIGR02937">
    <property type="entry name" value="sigma70-ECF"/>
    <property type="match status" value="1"/>
</dbReference>